<dbReference type="RefSeq" id="XP_053588823.1">
    <property type="nucleotide sequence ID" value="XM_053724629.1"/>
</dbReference>
<dbReference type="Gene3D" id="1.20.1070.10">
    <property type="entry name" value="Rhodopsin 7-helix transmembrane proteins"/>
    <property type="match status" value="1"/>
</dbReference>
<keyword evidence="1" id="KW-1133">Transmembrane helix</keyword>
<feature type="domain" description="Receptor L-domain" evidence="2">
    <location>
        <begin position="183"/>
        <end position="288"/>
    </location>
</feature>
<dbReference type="Gene3D" id="3.80.20.20">
    <property type="entry name" value="Receptor L-domain"/>
    <property type="match status" value="2"/>
</dbReference>
<dbReference type="AlphaFoldDB" id="A0A6A5HBM3"/>
<protein>
    <recommendedName>
        <fullName evidence="2">Receptor L-domain domain-containing protein</fullName>
    </recommendedName>
</protein>
<dbReference type="Proteomes" id="UP000483820">
    <property type="component" value="Chromosome II"/>
</dbReference>
<dbReference type="CTD" id="9826963"/>
<keyword evidence="1" id="KW-0472">Membrane</keyword>
<dbReference type="InterPro" id="IPR053079">
    <property type="entry name" value="SPS2_domain"/>
</dbReference>
<reference evidence="3 4" key="1">
    <citation type="submission" date="2019-12" db="EMBL/GenBank/DDBJ databases">
        <title>Chromosome-level assembly of the Caenorhabditis remanei genome.</title>
        <authorList>
            <person name="Teterina A.A."/>
            <person name="Willis J.H."/>
            <person name="Phillips P.C."/>
        </authorList>
    </citation>
    <scope>NUCLEOTIDE SEQUENCE [LARGE SCALE GENOMIC DNA]</scope>
    <source>
        <strain evidence="3 4">PX506</strain>
        <tissue evidence="3">Whole organism</tissue>
    </source>
</reference>
<evidence type="ECO:0000259" key="2">
    <source>
        <dbReference type="Pfam" id="PF01030"/>
    </source>
</evidence>
<evidence type="ECO:0000256" key="1">
    <source>
        <dbReference type="SAM" id="Phobius"/>
    </source>
</evidence>
<dbReference type="GO" id="GO:0008528">
    <property type="term" value="F:G protein-coupled peptide receptor activity"/>
    <property type="evidence" value="ECO:0007669"/>
    <property type="project" value="InterPro"/>
</dbReference>
<keyword evidence="1" id="KW-0812">Transmembrane</keyword>
<comment type="caution">
    <text evidence="3">The sequence shown here is derived from an EMBL/GenBank/DDBJ whole genome shotgun (WGS) entry which is preliminary data.</text>
</comment>
<evidence type="ECO:0000313" key="4">
    <source>
        <dbReference type="Proteomes" id="UP000483820"/>
    </source>
</evidence>
<dbReference type="Pfam" id="PF10324">
    <property type="entry name" value="7TM_GPCR_Srw"/>
    <property type="match status" value="1"/>
</dbReference>
<dbReference type="PANTHER" id="PTHR21662:SF57">
    <property type="entry name" value="RECEPTOR L-DOMAIN DOMAIN-CONTAINING PROTEIN"/>
    <property type="match status" value="1"/>
</dbReference>
<dbReference type="GeneID" id="9826963"/>
<evidence type="ECO:0000313" key="3">
    <source>
        <dbReference type="EMBL" id="KAF1764409.1"/>
    </source>
</evidence>
<feature type="domain" description="Receptor L-domain" evidence="2">
    <location>
        <begin position="375"/>
        <end position="459"/>
    </location>
</feature>
<organism evidence="3 4">
    <name type="scientific">Caenorhabditis remanei</name>
    <name type="common">Caenorhabditis vulgaris</name>
    <dbReference type="NCBI Taxonomy" id="31234"/>
    <lineage>
        <taxon>Eukaryota</taxon>
        <taxon>Metazoa</taxon>
        <taxon>Ecdysozoa</taxon>
        <taxon>Nematoda</taxon>
        <taxon>Chromadorea</taxon>
        <taxon>Rhabditida</taxon>
        <taxon>Rhabditina</taxon>
        <taxon>Rhabditomorpha</taxon>
        <taxon>Rhabditoidea</taxon>
        <taxon>Rhabditidae</taxon>
        <taxon>Peloderinae</taxon>
        <taxon>Caenorhabditis</taxon>
    </lineage>
</organism>
<dbReference type="SUPFAM" id="SSF81321">
    <property type="entry name" value="Family A G protein-coupled receptor-like"/>
    <property type="match status" value="1"/>
</dbReference>
<gene>
    <name evidence="3" type="ORF">GCK72_004357</name>
</gene>
<feature type="transmembrane region" description="Helical" evidence="1">
    <location>
        <begin position="638"/>
        <end position="658"/>
    </location>
</feature>
<feature type="transmembrane region" description="Helical" evidence="1">
    <location>
        <begin position="557"/>
        <end position="578"/>
    </location>
</feature>
<dbReference type="InterPro" id="IPR019427">
    <property type="entry name" value="7TM_GPCR_serpentine_rcpt_Srw"/>
</dbReference>
<dbReference type="EMBL" id="WUAV01000002">
    <property type="protein sequence ID" value="KAF1764409.1"/>
    <property type="molecule type" value="Genomic_DNA"/>
</dbReference>
<dbReference type="Pfam" id="PF01030">
    <property type="entry name" value="Recep_L_domain"/>
    <property type="match status" value="2"/>
</dbReference>
<accession>A0A6A5HBM3</accession>
<dbReference type="InterPro" id="IPR036941">
    <property type="entry name" value="Rcpt_L-dom_sf"/>
</dbReference>
<dbReference type="PANTHER" id="PTHR21662">
    <property type="entry name" value="RECEPTOR PROTEIN-TYROSINE KINASE"/>
    <property type="match status" value="1"/>
</dbReference>
<feature type="transmembrane region" description="Helical" evidence="1">
    <location>
        <begin position="590"/>
        <end position="610"/>
    </location>
</feature>
<dbReference type="InterPro" id="IPR000494">
    <property type="entry name" value="Rcpt_L-dom"/>
</dbReference>
<sequence>MSTRLSWYRTTKMTSVNTAENECYHPRCIFEHSEITSETVPFFPKCEEVCGILVFNSDTNLSEDQLENVFKNMKILNGGIRIENSRLKSLSFFTVSKKEQRFGFDCKSNRLIIRNNSLLTDVKILWKFYFFQSDTDECEIVIENNTKLDVSTLCDYGYLHSITGIKVTGNMRDCGCYNTDLNKCQVLFGGLRLINTTILPTLSPIMEIRGDILIQDTNFEDLSFLGNLERLVISDAGKKEKMTINIRNNRQMTRLGLPVLKQIKNIWNSDIFANLENLSPDFCMTIEEIILFLEYRINFVNLHAKFCEDPGNLHNLKLCYFESMKHLEQNCRYILGDLMIESGDEEYIYKLGTVTHIFGCPSQKMNALEMKFYQNCTTLSGGLILTDTSTDMSHLSKIETINGAIEISNTSLKNLDFLGSLKTVNCMDADGIMINIHSNLKMTRLGLKALKTLTSHYTFTMNLEKLQPDFCLTIPEMVVFLESSVVFRYLDARLCDFNPSELTPKTCRLTNLSSLDSNCVYLVGDLRIDSGDEERCITFPEQKYMNASIYDEGYFEYFLTALFIIVTFILLVTLGITYRRRMNLGIDKGSSTSMLVVMMAISFLISEFIYNIKFTMDDRYRFENGNKVNTQIMDMFEYVTKIVLHLIAIFHCFISFFLSSQYREVVRELLRWDKRK</sequence>
<dbReference type="KEGG" id="crq:GCK72_004357"/>
<proteinExistence type="predicted"/>
<name>A0A6A5HBM3_CAERE</name>
<dbReference type="SUPFAM" id="SSF52058">
    <property type="entry name" value="L domain-like"/>
    <property type="match status" value="4"/>
</dbReference>